<dbReference type="EMBL" id="OC859933">
    <property type="protein sequence ID" value="CAD7628097.1"/>
    <property type="molecule type" value="Genomic_DNA"/>
</dbReference>
<dbReference type="CDD" id="cd13288">
    <property type="entry name" value="PH_Ses"/>
    <property type="match status" value="1"/>
</dbReference>
<dbReference type="Gene3D" id="2.30.29.30">
    <property type="entry name" value="Pleckstrin-homology domain (PH domain)/Phosphotyrosine-binding domain (PTB)"/>
    <property type="match status" value="1"/>
</dbReference>
<proteinExistence type="predicted"/>
<dbReference type="GO" id="GO:0005829">
    <property type="term" value="C:cytosol"/>
    <property type="evidence" value="ECO:0007669"/>
    <property type="project" value="GOC"/>
</dbReference>
<sequence>MRINERTLVAVVHSRQTPVDKSGWLYKRGDLNRSFQKRWCVLKGNLFYYFDKKTDREPLGLIILEGCRLELAELETEKFAFKIDFGGGTGAPDGLYLGANQSAQNSGGQQMRTYILGTDSQQDMESWMKALSCASYDYLKMIVAELQTRLDDINKLQDSRLQRQRDSASGASGSGGHLSARSNPFDTEALDLMDVRPGASIIGQSSADNCIQFTRRAFAEIHEFHGIKFREYIQQNRDKHKPNVI</sequence>
<feature type="domain" description="PH" evidence="2">
    <location>
        <begin position="18"/>
        <end position="136"/>
    </location>
</feature>
<feature type="region of interest" description="Disordered" evidence="1">
    <location>
        <begin position="159"/>
        <end position="183"/>
    </location>
</feature>
<dbReference type="PANTHER" id="PTHR22902:SF53">
    <property type="entry name" value="INOSITOL PHOSPHATASE INTERACTING PROTEIN, ISOFORM A"/>
    <property type="match status" value="1"/>
</dbReference>
<dbReference type="SUPFAM" id="SSF50729">
    <property type="entry name" value="PH domain-like"/>
    <property type="match status" value="1"/>
</dbReference>
<evidence type="ECO:0000259" key="2">
    <source>
        <dbReference type="PROSITE" id="PS50003"/>
    </source>
</evidence>
<dbReference type="GO" id="GO:0005769">
    <property type="term" value="C:early endosome"/>
    <property type="evidence" value="ECO:0007669"/>
    <property type="project" value="TreeGrafter"/>
</dbReference>
<dbReference type="OrthoDB" id="10261837at2759"/>
<gene>
    <name evidence="3" type="ORF">OSB1V03_LOCUS8519</name>
</gene>
<dbReference type="Proteomes" id="UP000759131">
    <property type="component" value="Unassembled WGS sequence"/>
</dbReference>
<organism evidence="3">
    <name type="scientific">Medioppia subpectinata</name>
    <dbReference type="NCBI Taxonomy" id="1979941"/>
    <lineage>
        <taxon>Eukaryota</taxon>
        <taxon>Metazoa</taxon>
        <taxon>Ecdysozoa</taxon>
        <taxon>Arthropoda</taxon>
        <taxon>Chelicerata</taxon>
        <taxon>Arachnida</taxon>
        <taxon>Acari</taxon>
        <taxon>Acariformes</taxon>
        <taxon>Sarcoptiformes</taxon>
        <taxon>Oribatida</taxon>
        <taxon>Brachypylina</taxon>
        <taxon>Oppioidea</taxon>
        <taxon>Oppiidae</taxon>
        <taxon>Medioppia</taxon>
    </lineage>
</organism>
<dbReference type="GO" id="GO:0055037">
    <property type="term" value="C:recycling endosome"/>
    <property type="evidence" value="ECO:0007669"/>
    <property type="project" value="TreeGrafter"/>
</dbReference>
<dbReference type="GO" id="GO:0001881">
    <property type="term" value="P:receptor recycling"/>
    <property type="evidence" value="ECO:0007669"/>
    <property type="project" value="TreeGrafter"/>
</dbReference>
<dbReference type="PANTHER" id="PTHR22902">
    <property type="entry name" value="SESQUIPEDALIAN"/>
    <property type="match status" value="1"/>
</dbReference>
<dbReference type="SMART" id="SM00233">
    <property type="entry name" value="PH"/>
    <property type="match status" value="1"/>
</dbReference>
<name>A0A7R9Q0V9_9ACAR</name>
<accession>A0A7R9Q0V9</accession>
<dbReference type="GO" id="GO:0007032">
    <property type="term" value="P:endosome organization"/>
    <property type="evidence" value="ECO:0007669"/>
    <property type="project" value="TreeGrafter"/>
</dbReference>
<dbReference type="EMBL" id="CAJPIZ010005358">
    <property type="protein sequence ID" value="CAG2108527.1"/>
    <property type="molecule type" value="Genomic_DNA"/>
</dbReference>
<evidence type="ECO:0000313" key="3">
    <source>
        <dbReference type="EMBL" id="CAD7628097.1"/>
    </source>
</evidence>
<dbReference type="GO" id="GO:0042147">
    <property type="term" value="P:retrograde transport, endosome to Golgi"/>
    <property type="evidence" value="ECO:0007669"/>
    <property type="project" value="TreeGrafter"/>
</dbReference>
<dbReference type="InterPro" id="IPR045188">
    <property type="entry name" value="Boi1/Boi2-like"/>
</dbReference>
<evidence type="ECO:0000256" key="1">
    <source>
        <dbReference type="SAM" id="MobiDB-lite"/>
    </source>
</evidence>
<evidence type="ECO:0000313" key="4">
    <source>
        <dbReference type="Proteomes" id="UP000759131"/>
    </source>
</evidence>
<reference evidence="3" key="1">
    <citation type="submission" date="2020-11" db="EMBL/GenBank/DDBJ databases">
        <authorList>
            <person name="Tran Van P."/>
        </authorList>
    </citation>
    <scope>NUCLEOTIDE SEQUENCE</scope>
</reference>
<dbReference type="GO" id="GO:0005802">
    <property type="term" value="C:trans-Golgi network"/>
    <property type="evidence" value="ECO:0007669"/>
    <property type="project" value="TreeGrafter"/>
</dbReference>
<dbReference type="Pfam" id="PF00169">
    <property type="entry name" value="PH"/>
    <property type="match status" value="1"/>
</dbReference>
<dbReference type="InterPro" id="IPR001849">
    <property type="entry name" value="PH_domain"/>
</dbReference>
<keyword evidence="4" id="KW-1185">Reference proteome</keyword>
<dbReference type="PROSITE" id="PS50003">
    <property type="entry name" value="PH_DOMAIN"/>
    <property type="match status" value="1"/>
</dbReference>
<dbReference type="InterPro" id="IPR011993">
    <property type="entry name" value="PH-like_dom_sf"/>
</dbReference>
<dbReference type="AlphaFoldDB" id="A0A7R9Q0V9"/>
<protein>
    <recommendedName>
        <fullName evidence="2">PH domain-containing protein</fullName>
    </recommendedName>
</protein>